<protein>
    <submittedName>
        <fullName evidence="1">Uncharacterized protein</fullName>
    </submittedName>
</protein>
<dbReference type="AlphaFoldDB" id="A0A919H062"/>
<dbReference type="EMBL" id="BNEE01000006">
    <property type="protein sequence ID" value="GHI88183.1"/>
    <property type="molecule type" value="Genomic_DNA"/>
</dbReference>
<keyword evidence="2" id="KW-1185">Reference proteome</keyword>
<name>A0A919H062_9ACTN</name>
<accession>A0A919H062</accession>
<dbReference type="RefSeq" id="WP_031145156.1">
    <property type="nucleotide sequence ID" value="NZ_BNEE01000006.1"/>
</dbReference>
<dbReference type="OrthoDB" id="4320809at2"/>
<organism evidence="1 2">
    <name type="scientific">Streptomyces xanthophaeus</name>
    <dbReference type="NCBI Taxonomy" id="67385"/>
    <lineage>
        <taxon>Bacteria</taxon>
        <taxon>Bacillati</taxon>
        <taxon>Actinomycetota</taxon>
        <taxon>Actinomycetes</taxon>
        <taxon>Kitasatosporales</taxon>
        <taxon>Streptomycetaceae</taxon>
        <taxon>Streptomyces</taxon>
    </lineage>
</organism>
<comment type="caution">
    <text evidence="1">The sequence shown here is derived from an EMBL/GenBank/DDBJ whole genome shotgun (WGS) entry which is preliminary data.</text>
</comment>
<dbReference type="Proteomes" id="UP000600026">
    <property type="component" value="Unassembled WGS sequence"/>
</dbReference>
<gene>
    <name evidence="1" type="ORF">Sxan_55470</name>
</gene>
<sequence>MSRAEDDAVYRKAAADLARMLQPDLSHLPREQTTVAMLKAFGRNGPDQGWLEEFRRRVQDESAGRVTLVGVARETVPPPHVKSTAASYQKLVDSRDGTEQLLVMGPFEPPFRFIAAGPDRPGGRTSCP</sequence>
<proteinExistence type="predicted"/>
<evidence type="ECO:0000313" key="2">
    <source>
        <dbReference type="Proteomes" id="UP000600026"/>
    </source>
</evidence>
<evidence type="ECO:0000313" key="1">
    <source>
        <dbReference type="EMBL" id="GHI88183.1"/>
    </source>
</evidence>
<reference evidence="1" key="1">
    <citation type="submission" date="2020-09" db="EMBL/GenBank/DDBJ databases">
        <title>Whole genome shotgun sequence of Streptomyces xanthophaeus NBRC 12829.</title>
        <authorList>
            <person name="Komaki H."/>
            <person name="Tamura T."/>
        </authorList>
    </citation>
    <scope>NUCLEOTIDE SEQUENCE</scope>
    <source>
        <strain evidence="1">NBRC 12829</strain>
    </source>
</reference>